<reference evidence="1 2" key="1">
    <citation type="submission" date="2018-05" db="EMBL/GenBank/DDBJ databases">
        <title>Candidatus Cardinium hertigii Genome Assembly.</title>
        <authorList>
            <person name="Showmaker K.C."/>
            <person name="Walden K.O."/>
            <person name="Fields C.J."/>
            <person name="Lambert K.N."/>
            <person name="Hudson M.E."/>
        </authorList>
    </citation>
    <scope>NUCLEOTIDE SEQUENCE [LARGE SCALE GENOMIC DNA]</scope>
    <source>
        <strain evidence="2">cHgTN10</strain>
    </source>
</reference>
<proteinExistence type="predicted"/>
<dbReference type="EMBL" id="CP029619">
    <property type="protein sequence ID" value="AWN82148.1"/>
    <property type="molecule type" value="Genomic_DNA"/>
</dbReference>
<evidence type="ECO:0000313" key="2">
    <source>
        <dbReference type="Proteomes" id="UP000245872"/>
    </source>
</evidence>
<gene>
    <name evidence="1" type="ORF">DK880_00847</name>
</gene>
<keyword evidence="2" id="KW-1185">Reference proteome</keyword>
<protein>
    <submittedName>
        <fullName evidence="1">Uncharacterized protein</fullName>
    </submittedName>
</protein>
<evidence type="ECO:0000313" key="1">
    <source>
        <dbReference type="EMBL" id="AWN82148.1"/>
    </source>
</evidence>
<name>A0A2Z3L9D5_9BACT</name>
<sequence>MLNPIQATGALSFLKGIPFYNKKELRLNCKFIYIFCIVLRTHLSLPCLHPIRANWHVECKER</sequence>
<organism evidence="1 2">
    <name type="scientific">Candidatus Cardinium hertigii</name>
    <dbReference type="NCBI Taxonomy" id="247481"/>
    <lineage>
        <taxon>Bacteria</taxon>
        <taxon>Pseudomonadati</taxon>
        <taxon>Bacteroidota</taxon>
        <taxon>Cytophagia</taxon>
        <taxon>Cytophagales</taxon>
        <taxon>Amoebophilaceae</taxon>
        <taxon>Candidatus Cardinium</taxon>
    </lineage>
</organism>
<dbReference type="AlphaFoldDB" id="A0A2Z3L9D5"/>
<dbReference type="KEGG" id="cher:DK880_00847"/>
<accession>A0A2Z3L9D5</accession>
<dbReference type="Proteomes" id="UP000245872">
    <property type="component" value="Chromosome"/>
</dbReference>